<dbReference type="InterPro" id="IPR015424">
    <property type="entry name" value="PyrdxlP-dep_Trfase"/>
</dbReference>
<evidence type="ECO:0000256" key="1">
    <source>
        <dbReference type="ARBA" id="ARBA00001933"/>
    </source>
</evidence>
<reference evidence="6 7" key="1">
    <citation type="submission" date="2016-10" db="EMBL/GenBank/DDBJ databases">
        <title>Comparative genomics of Bacillus thuringiensis reveals a path to pathogens against multiple invertebrate hosts.</title>
        <authorList>
            <person name="Zheng J."/>
            <person name="Gao Q."/>
            <person name="Liu H."/>
            <person name="Peng D."/>
            <person name="Ruan L."/>
            <person name="Sun M."/>
        </authorList>
    </citation>
    <scope>NUCLEOTIDE SEQUENCE [LARGE SCALE GENOMIC DNA]</scope>
    <source>
        <strain evidence="6">BGSC 4BW1</strain>
    </source>
</reference>
<dbReference type="EMBL" id="MOOP01000132">
    <property type="protein sequence ID" value="OUB44279.1"/>
    <property type="molecule type" value="Genomic_DNA"/>
</dbReference>
<protein>
    <recommendedName>
        <fullName evidence="5">Aminotransferase class I/classII large domain-containing protein</fullName>
    </recommendedName>
</protein>
<dbReference type="PANTHER" id="PTHR42790:SF17">
    <property type="entry name" value="TRANSCRIPTIONAL REGULATOR, GNTR FAMILY"/>
    <property type="match status" value="1"/>
</dbReference>
<evidence type="ECO:0000313" key="6">
    <source>
        <dbReference type="EMBL" id="OUB44279.1"/>
    </source>
</evidence>
<evidence type="ECO:0000259" key="5">
    <source>
        <dbReference type="Pfam" id="PF00155"/>
    </source>
</evidence>
<dbReference type="InterPro" id="IPR050859">
    <property type="entry name" value="Class-I_PLP-dep_aminotransf"/>
</dbReference>
<gene>
    <name evidence="6" type="ORF">BK741_22210</name>
</gene>
<dbReference type="Gene3D" id="3.40.640.10">
    <property type="entry name" value="Type I PLP-dependent aspartate aminotransferase-like (Major domain)"/>
    <property type="match status" value="1"/>
</dbReference>
<keyword evidence="3" id="KW-0808">Transferase</keyword>
<dbReference type="InterPro" id="IPR004839">
    <property type="entry name" value="Aminotransferase_I/II_large"/>
</dbReference>
<keyword evidence="4" id="KW-0663">Pyridoxal phosphate</keyword>
<name>A0A9X6LIT6_BACTU</name>
<organism evidence="6 7">
    <name type="scientific">Bacillus thuringiensis serovar iberica</name>
    <dbReference type="NCBI Taxonomy" id="180866"/>
    <lineage>
        <taxon>Bacteria</taxon>
        <taxon>Bacillati</taxon>
        <taxon>Bacillota</taxon>
        <taxon>Bacilli</taxon>
        <taxon>Bacillales</taxon>
        <taxon>Bacillaceae</taxon>
        <taxon>Bacillus</taxon>
        <taxon>Bacillus cereus group</taxon>
    </lineage>
</organism>
<proteinExistence type="predicted"/>
<dbReference type="InterPro" id="IPR015421">
    <property type="entry name" value="PyrdxlP-dep_Trfase_major"/>
</dbReference>
<keyword evidence="2" id="KW-0032">Aminotransferase</keyword>
<dbReference type="Pfam" id="PF00155">
    <property type="entry name" value="Aminotran_1_2"/>
    <property type="match status" value="1"/>
</dbReference>
<dbReference type="GO" id="GO:0008483">
    <property type="term" value="F:transaminase activity"/>
    <property type="evidence" value="ECO:0007669"/>
    <property type="project" value="UniProtKB-KW"/>
</dbReference>
<evidence type="ECO:0000313" key="7">
    <source>
        <dbReference type="Proteomes" id="UP000195120"/>
    </source>
</evidence>
<comment type="caution">
    <text evidence="6">The sequence shown here is derived from an EMBL/GenBank/DDBJ whole genome shotgun (WGS) entry which is preliminary data.</text>
</comment>
<evidence type="ECO:0000256" key="3">
    <source>
        <dbReference type="ARBA" id="ARBA00022679"/>
    </source>
</evidence>
<evidence type="ECO:0000256" key="2">
    <source>
        <dbReference type="ARBA" id="ARBA00022576"/>
    </source>
</evidence>
<dbReference type="PANTHER" id="PTHR42790">
    <property type="entry name" value="AMINOTRANSFERASE"/>
    <property type="match status" value="1"/>
</dbReference>
<dbReference type="SUPFAM" id="SSF53383">
    <property type="entry name" value="PLP-dependent transferases"/>
    <property type="match status" value="1"/>
</dbReference>
<accession>A0A9X6LIT6</accession>
<dbReference type="GO" id="GO:1901605">
    <property type="term" value="P:alpha-amino acid metabolic process"/>
    <property type="evidence" value="ECO:0007669"/>
    <property type="project" value="TreeGrafter"/>
</dbReference>
<feature type="domain" description="Aminotransferase class I/classII large" evidence="5">
    <location>
        <begin position="8"/>
        <end position="102"/>
    </location>
</feature>
<dbReference type="AlphaFoldDB" id="A0A9X6LIT6"/>
<dbReference type="Proteomes" id="UP000195120">
    <property type="component" value="Unassembled WGS sequence"/>
</dbReference>
<sequence length="110" mass="12566">MLDSRKSELLKVCKEKRIPIIEDDIYRELWIDKEPPLALKAKDMHGLVLYLGSLSKTLTPGLRIGWIVGPQSVINCLADIKMQSDYESSTLSQRVAFKWMSSGLYQEHLS</sequence>
<evidence type="ECO:0000256" key="4">
    <source>
        <dbReference type="ARBA" id="ARBA00022898"/>
    </source>
</evidence>
<dbReference type="GO" id="GO:0030170">
    <property type="term" value="F:pyridoxal phosphate binding"/>
    <property type="evidence" value="ECO:0007669"/>
    <property type="project" value="InterPro"/>
</dbReference>
<comment type="cofactor">
    <cofactor evidence="1">
        <name>pyridoxal 5'-phosphate</name>
        <dbReference type="ChEBI" id="CHEBI:597326"/>
    </cofactor>
</comment>